<reference evidence="1 2" key="1">
    <citation type="submission" date="2016-10" db="EMBL/GenBank/DDBJ databases">
        <authorList>
            <person name="de Groot N.N."/>
        </authorList>
    </citation>
    <scope>NUCLEOTIDE SEQUENCE [LARGE SCALE GENOMIC DNA]</scope>
    <source>
        <strain evidence="1 2">HL3</strain>
    </source>
</reference>
<sequence>MADRKDDTKSSAPTKRDRIIRTVATSTAIETGESTRKIEERLRSRKGRFKDLTLA</sequence>
<dbReference type="EMBL" id="FOMJ01000002">
    <property type="protein sequence ID" value="SFD14562.1"/>
    <property type="molecule type" value="Genomic_DNA"/>
</dbReference>
<dbReference type="AlphaFoldDB" id="A0A1I1PY10"/>
<gene>
    <name evidence="1" type="ORF">SAMN05660831_00855</name>
</gene>
<evidence type="ECO:0000313" key="1">
    <source>
        <dbReference type="EMBL" id="SFD14562.1"/>
    </source>
</evidence>
<keyword evidence="2" id="KW-1185">Reference proteome</keyword>
<protein>
    <submittedName>
        <fullName evidence="1">Uncharacterized protein</fullName>
    </submittedName>
</protein>
<organism evidence="1 2">
    <name type="scientific">Thiohalospira halophila DSM 15071</name>
    <dbReference type="NCBI Taxonomy" id="1123397"/>
    <lineage>
        <taxon>Bacteria</taxon>
        <taxon>Pseudomonadati</taxon>
        <taxon>Pseudomonadota</taxon>
        <taxon>Gammaproteobacteria</taxon>
        <taxon>Thiohalospirales</taxon>
        <taxon>Thiohalospiraceae</taxon>
        <taxon>Thiohalospira</taxon>
    </lineage>
</organism>
<proteinExistence type="predicted"/>
<name>A0A1I1PY10_9GAMM</name>
<dbReference type="Proteomes" id="UP000198611">
    <property type="component" value="Unassembled WGS sequence"/>
</dbReference>
<dbReference type="RefSeq" id="WP_162841047.1">
    <property type="nucleotide sequence ID" value="NZ_FOMJ01000002.1"/>
</dbReference>
<evidence type="ECO:0000313" key="2">
    <source>
        <dbReference type="Proteomes" id="UP000198611"/>
    </source>
</evidence>
<accession>A0A1I1PY10</accession>